<comment type="caution">
    <text evidence="1">The sequence shown here is derived from an EMBL/GenBank/DDBJ whole genome shotgun (WGS) entry which is preliminary data.</text>
</comment>
<sequence length="184" mass="21399">MAQQNSECTFLEANGMSYCMTNMKFFFVLHEIFEVLLVHLCASAAVKRYTPTRESLDARPLPAWYDQAKVGIFLHWGVYSVPGYVSEWFWWYWMDQGFPTNKKRPQFMKDNYPPDFTYPAFAKDFTCEFFDPNEWARIFEDSGAWYGGATGMTSQLGACSHRRLVVSEYSLAQPDSTAQKRRHG</sequence>
<keyword evidence="2" id="KW-1185">Reference proteome</keyword>
<name>A0AC60QHK1_IXOPE</name>
<evidence type="ECO:0000313" key="2">
    <source>
        <dbReference type="Proteomes" id="UP000805193"/>
    </source>
</evidence>
<proteinExistence type="predicted"/>
<protein>
    <submittedName>
        <fullName evidence="1">Uncharacterized protein</fullName>
    </submittedName>
</protein>
<dbReference type="Proteomes" id="UP000805193">
    <property type="component" value="Unassembled WGS sequence"/>
</dbReference>
<evidence type="ECO:0000313" key="1">
    <source>
        <dbReference type="EMBL" id="KAG0433700.1"/>
    </source>
</evidence>
<accession>A0AC60QHK1</accession>
<dbReference type="EMBL" id="JABSTQ010009036">
    <property type="protein sequence ID" value="KAG0433700.1"/>
    <property type="molecule type" value="Genomic_DNA"/>
</dbReference>
<gene>
    <name evidence="1" type="ORF">HPB47_019670</name>
</gene>
<reference evidence="1 2" key="1">
    <citation type="journal article" date="2020" name="Cell">
        <title>Large-Scale Comparative Analyses of Tick Genomes Elucidate Their Genetic Diversity and Vector Capacities.</title>
        <authorList>
            <consortium name="Tick Genome and Microbiome Consortium (TIGMIC)"/>
            <person name="Jia N."/>
            <person name="Wang J."/>
            <person name="Shi W."/>
            <person name="Du L."/>
            <person name="Sun Y."/>
            <person name="Zhan W."/>
            <person name="Jiang J.F."/>
            <person name="Wang Q."/>
            <person name="Zhang B."/>
            <person name="Ji P."/>
            <person name="Bell-Sakyi L."/>
            <person name="Cui X.M."/>
            <person name="Yuan T.T."/>
            <person name="Jiang B.G."/>
            <person name="Yang W.F."/>
            <person name="Lam T.T."/>
            <person name="Chang Q.C."/>
            <person name="Ding S.J."/>
            <person name="Wang X.J."/>
            <person name="Zhu J.G."/>
            <person name="Ruan X.D."/>
            <person name="Zhao L."/>
            <person name="Wei J.T."/>
            <person name="Ye R.Z."/>
            <person name="Que T.C."/>
            <person name="Du C.H."/>
            <person name="Zhou Y.H."/>
            <person name="Cheng J.X."/>
            <person name="Dai P.F."/>
            <person name="Guo W.B."/>
            <person name="Han X.H."/>
            <person name="Huang E.J."/>
            <person name="Li L.F."/>
            <person name="Wei W."/>
            <person name="Gao Y.C."/>
            <person name="Liu J.Z."/>
            <person name="Shao H.Z."/>
            <person name="Wang X."/>
            <person name="Wang C.C."/>
            <person name="Yang T.C."/>
            <person name="Huo Q.B."/>
            <person name="Li W."/>
            <person name="Chen H.Y."/>
            <person name="Chen S.E."/>
            <person name="Zhou L.G."/>
            <person name="Ni X.B."/>
            <person name="Tian J.H."/>
            <person name="Sheng Y."/>
            <person name="Liu T."/>
            <person name="Pan Y.S."/>
            <person name="Xia L.Y."/>
            <person name="Li J."/>
            <person name="Zhao F."/>
            <person name="Cao W.C."/>
        </authorList>
    </citation>
    <scope>NUCLEOTIDE SEQUENCE [LARGE SCALE GENOMIC DNA]</scope>
    <source>
        <strain evidence="1">Iper-2018</strain>
    </source>
</reference>
<organism evidence="1 2">
    <name type="scientific">Ixodes persulcatus</name>
    <name type="common">Taiga tick</name>
    <dbReference type="NCBI Taxonomy" id="34615"/>
    <lineage>
        <taxon>Eukaryota</taxon>
        <taxon>Metazoa</taxon>
        <taxon>Ecdysozoa</taxon>
        <taxon>Arthropoda</taxon>
        <taxon>Chelicerata</taxon>
        <taxon>Arachnida</taxon>
        <taxon>Acari</taxon>
        <taxon>Parasitiformes</taxon>
        <taxon>Ixodida</taxon>
        <taxon>Ixodoidea</taxon>
        <taxon>Ixodidae</taxon>
        <taxon>Ixodinae</taxon>
        <taxon>Ixodes</taxon>
    </lineage>
</organism>